<evidence type="ECO:0000256" key="5">
    <source>
        <dbReference type="ARBA" id="ARBA00022803"/>
    </source>
</evidence>
<keyword evidence="10" id="KW-1185">Reference proteome</keyword>
<proteinExistence type="predicted"/>
<keyword evidence="4" id="KW-0677">Repeat</keyword>
<name>A0ABY7EUM6_MYAAR</name>
<evidence type="ECO:0000256" key="1">
    <source>
        <dbReference type="ARBA" id="ARBA00004245"/>
    </source>
</evidence>
<dbReference type="Pfam" id="PF21033">
    <property type="entry name" value="RMD1-3"/>
    <property type="match status" value="1"/>
</dbReference>
<comment type="subunit">
    <text evidence="2">Interacts with microtubules.</text>
</comment>
<dbReference type="PANTHER" id="PTHR16056">
    <property type="entry name" value="REGULATOR OF MICROTUBULE DYNAMICS PROTEIN"/>
    <property type="match status" value="1"/>
</dbReference>
<comment type="subcellular location">
    <subcellularLocation>
        <location evidence="1">Cytoplasm</location>
        <location evidence="1">Cytoskeleton</location>
    </subcellularLocation>
</comment>
<reference evidence="9" key="1">
    <citation type="submission" date="2022-11" db="EMBL/GenBank/DDBJ databases">
        <title>Centuries of genome instability and evolution in soft-shell clam transmissible cancer (bioRxiv).</title>
        <authorList>
            <person name="Hart S.F.M."/>
            <person name="Yonemitsu M.A."/>
            <person name="Giersch R.M."/>
            <person name="Beal B.F."/>
            <person name="Arriagada G."/>
            <person name="Davis B.W."/>
            <person name="Ostrander E.A."/>
            <person name="Goff S.P."/>
            <person name="Metzger M.J."/>
        </authorList>
    </citation>
    <scope>NUCLEOTIDE SEQUENCE</scope>
    <source>
        <strain evidence="9">MELC-2E11</strain>
        <tissue evidence="9">Siphon/mantle</tissue>
    </source>
</reference>
<sequence>MATNRLGFFFEKQFQRLYQLRNGCQSWRQALKHGRPSAVRRICQPLAVTAPTLSLFGISWGGSKPKEGAPEPVKGETVQDQKTILLERADRLYSEHNIDELYDLLIEHKWYAILLDYTGEFEGKKQRIKNAFQVKEHLWCFTMADLKWYERTVASALFATPPSSTYDEALQYFLKAEEAEPNFYSMNLLMLGKTYLKLQDGKMAYQYLSRCRDYPMNTPDDRRANAEAKQLLAMLTSGAGRKTRD</sequence>
<evidence type="ECO:0000256" key="7">
    <source>
        <dbReference type="ARBA" id="ARBA00039966"/>
    </source>
</evidence>
<evidence type="ECO:0000313" key="9">
    <source>
        <dbReference type="EMBL" id="WAR12094.1"/>
    </source>
</evidence>
<dbReference type="InterPro" id="IPR011990">
    <property type="entry name" value="TPR-like_helical_dom_sf"/>
</dbReference>
<gene>
    <name evidence="9" type="ORF">MAR_026274</name>
</gene>
<dbReference type="SUPFAM" id="SSF48452">
    <property type="entry name" value="TPR-like"/>
    <property type="match status" value="1"/>
</dbReference>
<dbReference type="EMBL" id="CP111019">
    <property type="protein sequence ID" value="WAR12094.1"/>
    <property type="molecule type" value="Genomic_DNA"/>
</dbReference>
<dbReference type="Proteomes" id="UP001164746">
    <property type="component" value="Chromosome 8"/>
</dbReference>
<keyword evidence="5" id="KW-0802">TPR repeat</keyword>
<evidence type="ECO:0000256" key="2">
    <source>
        <dbReference type="ARBA" id="ARBA00011375"/>
    </source>
</evidence>
<evidence type="ECO:0000256" key="3">
    <source>
        <dbReference type="ARBA" id="ARBA00022490"/>
    </source>
</evidence>
<protein>
    <recommendedName>
        <fullName evidence="7">Regulator of microtubule dynamics protein 1</fullName>
    </recommendedName>
    <alternativeName>
        <fullName evidence="8">Protein FAM82B</fullName>
    </alternativeName>
</protein>
<organism evidence="9 10">
    <name type="scientific">Mya arenaria</name>
    <name type="common">Soft-shell clam</name>
    <dbReference type="NCBI Taxonomy" id="6604"/>
    <lineage>
        <taxon>Eukaryota</taxon>
        <taxon>Metazoa</taxon>
        <taxon>Spiralia</taxon>
        <taxon>Lophotrochozoa</taxon>
        <taxon>Mollusca</taxon>
        <taxon>Bivalvia</taxon>
        <taxon>Autobranchia</taxon>
        <taxon>Heteroconchia</taxon>
        <taxon>Euheterodonta</taxon>
        <taxon>Imparidentia</taxon>
        <taxon>Neoheterodontei</taxon>
        <taxon>Myida</taxon>
        <taxon>Myoidea</taxon>
        <taxon>Myidae</taxon>
        <taxon>Mya</taxon>
    </lineage>
</organism>
<evidence type="ECO:0000256" key="8">
    <source>
        <dbReference type="ARBA" id="ARBA00041958"/>
    </source>
</evidence>
<dbReference type="PANTHER" id="PTHR16056:SF16">
    <property type="entry name" value="REGULATOR OF MICROTUBULE DYNAMICS PROTEIN 1"/>
    <property type="match status" value="1"/>
</dbReference>
<accession>A0ABY7EUM6</accession>
<keyword evidence="6" id="KW-0206">Cytoskeleton</keyword>
<dbReference type="Gene3D" id="1.25.40.10">
    <property type="entry name" value="Tetratricopeptide repeat domain"/>
    <property type="match status" value="1"/>
</dbReference>
<keyword evidence="3" id="KW-0963">Cytoplasm</keyword>
<evidence type="ECO:0000313" key="10">
    <source>
        <dbReference type="Proteomes" id="UP001164746"/>
    </source>
</evidence>
<evidence type="ECO:0000256" key="4">
    <source>
        <dbReference type="ARBA" id="ARBA00022737"/>
    </source>
</evidence>
<evidence type="ECO:0000256" key="6">
    <source>
        <dbReference type="ARBA" id="ARBA00023212"/>
    </source>
</evidence>
<dbReference type="InterPro" id="IPR049039">
    <property type="entry name" value="RMD1-3_a_helical_rpt"/>
</dbReference>